<dbReference type="Gene3D" id="3.30.700.10">
    <property type="entry name" value="Glycoprotein, Type 4 Pilin"/>
    <property type="match status" value="1"/>
</dbReference>
<dbReference type="Proteomes" id="UP001163283">
    <property type="component" value="Chromosome"/>
</dbReference>
<evidence type="ECO:0000313" key="4">
    <source>
        <dbReference type="Proteomes" id="UP001163632"/>
    </source>
</evidence>
<evidence type="ECO:0000313" key="3">
    <source>
        <dbReference type="Proteomes" id="UP001163283"/>
    </source>
</evidence>
<gene>
    <name evidence="1" type="ORF">LP092_10070</name>
    <name evidence="2" type="ORF">LP129_10025</name>
</gene>
<sequence>MDRGQLPTSLAELNLPSNWTPSSKIKSVTLDNHSVVTIKIDNATSKGTLIYTPTIHQDSYIDWQCTTPDIKDIERHLPTCSYTGTP</sequence>
<dbReference type="AlphaFoldDB" id="A0AAQ2QDB8"/>
<dbReference type="EMBL" id="CP087781">
    <property type="protein sequence ID" value="UZA53004.1"/>
    <property type="molecule type" value="Genomic_DNA"/>
</dbReference>
<name>A0AAQ2QDB8_MORBO</name>
<dbReference type="EMBL" id="CP087830">
    <property type="protein sequence ID" value="UZA04680.1"/>
    <property type="molecule type" value="Genomic_DNA"/>
</dbReference>
<protein>
    <submittedName>
        <fullName evidence="2">Pilin</fullName>
    </submittedName>
</protein>
<organism evidence="2 3">
    <name type="scientific">Moraxella bovis</name>
    <dbReference type="NCBI Taxonomy" id="476"/>
    <lineage>
        <taxon>Bacteria</taxon>
        <taxon>Pseudomonadati</taxon>
        <taxon>Pseudomonadota</taxon>
        <taxon>Gammaproteobacteria</taxon>
        <taxon>Moraxellales</taxon>
        <taxon>Moraxellaceae</taxon>
        <taxon>Moraxella</taxon>
    </lineage>
</organism>
<dbReference type="Proteomes" id="UP001163632">
    <property type="component" value="Chromosome"/>
</dbReference>
<dbReference type="KEGG" id="mboi:DQF64_09860"/>
<keyword evidence="4" id="KW-1185">Reference proteome</keyword>
<accession>A0AAQ2QDB8</accession>
<reference evidence="2 3" key="1">
    <citation type="journal article" date="2022" name="BMC Microbiol.">
        <title>Whole genome sequencing of Moraxella bovis strains from North America reveals two genotypes with different genetic determinants.</title>
        <authorList>
            <person name="Wynn E.L."/>
            <person name="Hille M.M."/>
            <person name="Loy J.D."/>
            <person name="Schuller G."/>
            <person name="Kuhn K.L."/>
            <person name="Dickey A.M."/>
            <person name="Bono J.L."/>
            <person name="Clawson M.L."/>
        </authorList>
    </citation>
    <scope>NUCLEOTIDE SEQUENCE [LARGE SCALE GENOMIC DNA]</scope>
    <source>
        <strain evidence="1">SAM102599</strain>
        <strain evidence="2 3">SAM57978</strain>
    </source>
</reference>
<evidence type="ECO:0000313" key="1">
    <source>
        <dbReference type="EMBL" id="UZA04680.1"/>
    </source>
</evidence>
<evidence type="ECO:0000313" key="2">
    <source>
        <dbReference type="EMBL" id="UZA53004.1"/>
    </source>
</evidence>
<proteinExistence type="predicted"/>